<feature type="compositionally biased region" description="Polar residues" evidence="1">
    <location>
        <begin position="304"/>
        <end position="313"/>
    </location>
</feature>
<evidence type="ECO:0008006" key="4">
    <source>
        <dbReference type="Google" id="ProtNLM"/>
    </source>
</evidence>
<evidence type="ECO:0000313" key="2">
    <source>
        <dbReference type="EMBL" id="KAJ7075317.1"/>
    </source>
</evidence>
<gene>
    <name evidence="2" type="ORF">B0H15DRAFT_806256</name>
</gene>
<evidence type="ECO:0000256" key="1">
    <source>
        <dbReference type="SAM" id="MobiDB-lite"/>
    </source>
</evidence>
<feature type="region of interest" description="Disordered" evidence="1">
    <location>
        <begin position="977"/>
        <end position="1001"/>
    </location>
</feature>
<proteinExistence type="predicted"/>
<keyword evidence="3" id="KW-1185">Reference proteome</keyword>
<feature type="region of interest" description="Disordered" evidence="1">
    <location>
        <begin position="403"/>
        <end position="430"/>
    </location>
</feature>
<protein>
    <recommendedName>
        <fullName evidence="4">Chromatin elongation factor spt5</fullName>
    </recommendedName>
</protein>
<sequence>MPRSSSDSSDARRHTWIRSVARYPCSPAQSKSPAAFAHMPRSSSDFADARLDTWIRSVARYPCSPAQNCADARRDTWIRSVPVPAAGFHVAACILIHGNFALFALPASSAPSVDKIHEVPATAVDYADRIPRSRNLYIDDRAIDACADDADDEMDDEEDDAEAQIRAADARDFPLDEIIEGHESRLRAPGPYRVPESLLVAGPSRTALRMPTPTPPAASAAHDLSPPSFANDAHASLDLLAAASALRQRTPLFLPDPSSRGPTPIDVLDPYPDSRNTSPFYGIPMSRAPSPTPPSWPVEAPSAPTHSRPSSPNVEPPNKRPRKRFDAELLRLHRVRKYLDVHASDSEDGDNDDEEGSIHESDIEWIDDKAAEPAHILPPPVTQVDLDEADDLRALARHYELAAADSYNDGDDDEDPSVDPVSAPGEPFVRGEEDPQLLLAVSAAARLVMPQVAGALPIGTWFYDTAGRLEKALAVVVAPTQFVRPNDMQPSDLPAPEEYDSCELVDARIPLLKTAYQAVKPTPSELVPFWKSGLPQLRGLVPLPHPRGTWVRLRGHKRNHHLAVVISATQGLVRRLPDTKGPDVCEIIDNITPPFLKENYTAVHPTPDEIVPFEASRLSAVGRLHFRGQSSALVPGDRVVIQDGPEPEGEGLDAGDSGYIVEIRDFDVTNTIGTVFGQIAKAKVTLIDFSPTDKITEGAPGRWFRLSNLRRHSFAISPPLHLLDRVSCRESLGSVKNIEDNVVTIELKDSTMIECQLMDIRRVFEHGDAVVVDAGQHKGRQGFVVGLHRGGVLQILDSADGPDSSGAMQDIVQGRNFRVRSSHVNFINELSPHRSDWSRPSGVIQRAAEAAQSLRSVGRRFEGMFVRVVGAQKKTREEREFDSRKTSALKNKVGIVVGDFDSPERAARLDAAKAKFPKIADSLDFLDFRGIMVTVREDMNNVNFTVDINLLVHDATNWTLPEAVFLPPSRRYASRLQPELESNRPPTRPPTPQPTVGDADLNRSIEAEFEKHRIPGEKNGEWVCSPSLINRRIDFLIEGASTFKPTSTMKTSARLARLDGCIGVLALDQPFKNSDIGLKKLVVYRVAKPGPGKMQTKENVPASCLRPLRNNDDGSSIMTRAQRVLILGSDVQDNNSLLGSYAEIRPEIPHDYGLHVVAVKLPGSAGPFFFHILHLCRSLNEQVEIPGVGVLSATTF</sequence>
<name>A0AAD6TR01_9AGAR</name>
<dbReference type="Proteomes" id="UP001222325">
    <property type="component" value="Unassembled WGS sequence"/>
</dbReference>
<feature type="compositionally biased region" description="Acidic residues" evidence="1">
    <location>
        <begin position="408"/>
        <end position="417"/>
    </location>
</feature>
<feature type="region of interest" description="Disordered" evidence="1">
    <location>
        <begin position="252"/>
        <end position="324"/>
    </location>
</feature>
<accession>A0AAD6TR01</accession>
<evidence type="ECO:0000313" key="3">
    <source>
        <dbReference type="Proteomes" id="UP001222325"/>
    </source>
</evidence>
<dbReference type="InterPro" id="IPR008991">
    <property type="entry name" value="Translation_prot_SH3-like_sf"/>
</dbReference>
<reference evidence="2" key="1">
    <citation type="submission" date="2023-03" db="EMBL/GenBank/DDBJ databases">
        <title>Massive genome expansion in bonnet fungi (Mycena s.s.) driven by repeated elements and novel gene families across ecological guilds.</title>
        <authorList>
            <consortium name="Lawrence Berkeley National Laboratory"/>
            <person name="Harder C.B."/>
            <person name="Miyauchi S."/>
            <person name="Viragh M."/>
            <person name="Kuo A."/>
            <person name="Thoen E."/>
            <person name="Andreopoulos B."/>
            <person name="Lu D."/>
            <person name="Skrede I."/>
            <person name="Drula E."/>
            <person name="Henrissat B."/>
            <person name="Morin E."/>
            <person name="Kohler A."/>
            <person name="Barry K."/>
            <person name="LaButti K."/>
            <person name="Morin E."/>
            <person name="Salamov A."/>
            <person name="Lipzen A."/>
            <person name="Mereny Z."/>
            <person name="Hegedus B."/>
            <person name="Baldrian P."/>
            <person name="Stursova M."/>
            <person name="Weitz H."/>
            <person name="Taylor A."/>
            <person name="Grigoriev I.V."/>
            <person name="Nagy L.G."/>
            <person name="Martin F."/>
            <person name="Kauserud H."/>
        </authorList>
    </citation>
    <scope>NUCLEOTIDE SEQUENCE</scope>
    <source>
        <strain evidence="2">CBHHK173m</strain>
    </source>
</reference>
<dbReference type="EMBL" id="JARJCN010000098">
    <property type="protein sequence ID" value="KAJ7075317.1"/>
    <property type="molecule type" value="Genomic_DNA"/>
</dbReference>
<dbReference type="SUPFAM" id="SSF50104">
    <property type="entry name" value="Translation proteins SH3-like domain"/>
    <property type="match status" value="1"/>
</dbReference>
<dbReference type="AlphaFoldDB" id="A0AAD6TR01"/>
<comment type="caution">
    <text evidence="2">The sequence shown here is derived from an EMBL/GenBank/DDBJ whole genome shotgun (WGS) entry which is preliminary data.</text>
</comment>
<organism evidence="2 3">
    <name type="scientific">Mycena belliarum</name>
    <dbReference type="NCBI Taxonomy" id="1033014"/>
    <lineage>
        <taxon>Eukaryota</taxon>
        <taxon>Fungi</taxon>
        <taxon>Dikarya</taxon>
        <taxon>Basidiomycota</taxon>
        <taxon>Agaricomycotina</taxon>
        <taxon>Agaricomycetes</taxon>
        <taxon>Agaricomycetidae</taxon>
        <taxon>Agaricales</taxon>
        <taxon>Marasmiineae</taxon>
        <taxon>Mycenaceae</taxon>
        <taxon>Mycena</taxon>
    </lineage>
</organism>